<dbReference type="GO" id="GO:0005634">
    <property type="term" value="C:nucleus"/>
    <property type="evidence" value="ECO:0007669"/>
    <property type="project" value="TreeGrafter"/>
</dbReference>
<protein>
    <recommendedName>
        <fullName evidence="6">Rab proteins geranylgeranyltransferase component A</fullName>
    </recommendedName>
</protein>
<dbReference type="GO" id="GO:0005968">
    <property type="term" value="C:Rab-protein geranylgeranyltransferase complex"/>
    <property type="evidence" value="ECO:0007669"/>
    <property type="project" value="TreeGrafter"/>
</dbReference>
<feature type="region of interest" description="Disordered" evidence="2">
    <location>
        <begin position="128"/>
        <end position="187"/>
    </location>
</feature>
<keyword evidence="3" id="KW-0812">Transmembrane</keyword>
<evidence type="ECO:0000313" key="5">
    <source>
        <dbReference type="Proteomes" id="UP000054279"/>
    </source>
</evidence>
<dbReference type="GO" id="GO:0005092">
    <property type="term" value="F:GDP-dissociation inhibitor activity"/>
    <property type="evidence" value="ECO:0007669"/>
    <property type="project" value="InterPro"/>
</dbReference>
<evidence type="ECO:0000256" key="2">
    <source>
        <dbReference type="SAM" id="MobiDB-lite"/>
    </source>
</evidence>
<proteinExistence type="inferred from homology"/>
<dbReference type="InterPro" id="IPR036188">
    <property type="entry name" value="FAD/NAD-bd_sf"/>
</dbReference>
<accession>A0A0C9VSR4</accession>
<reference evidence="4 5" key="1">
    <citation type="submission" date="2014-06" db="EMBL/GenBank/DDBJ databases">
        <title>Evolutionary Origins and Diversification of the Mycorrhizal Mutualists.</title>
        <authorList>
            <consortium name="DOE Joint Genome Institute"/>
            <consortium name="Mycorrhizal Genomics Consortium"/>
            <person name="Kohler A."/>
            <person name="Kuo A."/>
            <person name="Nagy L.G."/>
            <person name="Floudas D."/>
            <person name="Copeland A."/>
            <person name="Barry K.W."/>
            <person name="Cichocki N."/>
            <person name="Veneault-Fourrey C."/>
            <person name="LaButti K."/>
            <person name="Lindquist E.A."/>
            <person name="Lipzen A."/>
            <person name="Lundell T."/>
            <person name="Morin E."/>
            <person name="Murat C."/>
            <person name="Riley R."/>
            <person name="Ohm R."/>
            <person name="Sun H."/>
            <person name="Tunlid A."/>
            <person name="Henrissat B."/>
            <person name="Grigoriev I.V."/>
            <person name="Hibbett D.S."/>
            <person name="Martin F."/>
        </authorList>
    </citation>
    <scope>NUCLEOTIDE SEQUENCE [LARGE SCALE GENOMIC DNA]</scope>
    <source>
        <strain evidence="4 5">SS14</strain>
    </source>
</reference>
<keyword evidence="3" id="KW-1133">Transmembrane helix</keyword>
<dbReference type="Pfam" id="PF00996">
    <property type="entry name" value="GDI"/>
    <property type="match status" value="1"/>
</dbReference>
<keyword evidence="3" id="KW-0472">Membrane</keyword>
<name>A0A0C9VSR4_SPHS4</name>
<dbReference type="HOGENOM" id="CLU_1291755_0_0_1"/>
<comment type="similarity">
    <text evidence="1">Belongs to the Rab GDI family.</text>
</comment>
<dbReference type="OrthoDB" id="9446342at2759"/>
<sequence>MDTHFDVLVLGTGLINSILAAALSKSGLKVVHIDTNAYYGSDEASLSQEEIIEWAQKRASSRTSTATTISSPTPLPFARSYALSLAPALVASVGPLISAIVLSGVARYGQFKLLDAVFVCKGMPGVDEARGLEEPSPSQGQEKESKDGIDEAVTTPSQAEPTPSTSQPLPTPTSTSTSTPNLLTRVPATKEDIFRTRSISPIIKRKLMRFLQFAA</sequence>
<dbReference type="AlphaFoldDB" id="A0A0C9VSR4"/>
<dbReference type="Proteomes" id="UP000054279">
    <property type="component" value="Unassembled WGS sequence"/>
</dbReference>
<evidence type="ECO:0008006" key="6">
    <source>
        <dbReference type="Google" id="ProtNLM"/>
    </source>
</evidence>
<organism evidence="4 5">
    <name type="scientific">Sphaerobolus stellatus (strain SS14)</name>
    <dbReference type="NCBI Taxonomy" id="990650"/>
    <lineage>
        <taxon>Eukaryota</taxon>
        <taxon>Fungi</taxon>
        <taxon>Dikarya</taxon>
        <taxon>Basidiomycota</taxon>
        <taxon>Agaricomycotina</taxon>
        <taxon>Agaricomycetes</taxon>
        <taxon>Phallomycetidae</taxon>
        <taxon>Geastrales</taxon>
        <taxon>Sphaerobolaceae</taxon>
        <taxon>Sphaerobolus</taxon>
    </lineage>
</organism>
<dbReference type="Gene3D" id="3.50.50.60">
    <property type="entry name" value="FAD/NAD(P)-binding domain"/>
    <property type="match status" value="1"/>
</dbReference>
<evidence type="ECO:0000256" key="1">
    <source>
        <dbReference type="ARBA" id="ARBA00005593"/>
    </source>
</evidence>
<dbReference type="Gene3D" id="1.10.405.10">
    <property type="entry name" value="Guanine Nucleotide Dissociation Inhibitor, domain 1"/>
    <property type="match status" value="1"/>
</dbReference>
<gene>
    <name evidence="4" type="ORF">M422DRAFT_255395</name>
</gene>
<dbReference type="EMBL" id="KN837136">
    <property type="protein sequence ID" value="KIJ41490.1"/>
    <property type="molecule type" value="Genomic_DNA"/>
</dbReference>
<dbReference type="GO" id="GO:0005829">
    <property type="term" value="C:cytosol"/>
    <property type="evidence" value="ECO:0007669"/>
    <property type="project" value="TreeGrafter"/>
</dbReference>
<dbReference type="PRINTS" id="PR00891">
    <property type="entry name" value="RABGDIREP"/>
</dbReference>
<evidence type="ECO:0000256" key="3">
    <source>
        <dbReference type="SAM" id="Phobius"/>
    </source>
</evidence>
<dbReference type="GO" id="GO:0007264">
    <property type="term" value="P:small GTPase-mediated signal transduction"/>
    <property type="evidence" value="ECO:0007669"/>
    <property type="project" value="InterPro"/>
</dbReference>
<dbReference type="GO" id="GO:0016192">
    <property type="term" value="P:vesicle-mediated transport"/>
    <property type="evidence" value="ECO:0007669"/>
    <property type="project" value="TreeGrafter"/>
</dbReference>
<dbReference type="SUPFAM" id="SSF51905">
    <property type="entry name" value="FAD/NAD(P)-binding domain"/>
    <property type="match status" value="1"/>
</dbReference>
<dbReference type="PANTHER" id="PTHR11787:SF4">
    <property type="entry name" value="CHM, RAB ESCORT PROTEIN 1"/>
    <property type="match status" value="1"/>
</dbReference>
<feature type="transmembrane region" description="Helical" evidence="3">
    <location>
        <begin position="81"/>
        <end position="102"/>
    </location>
</feature>
<dbReference type="PANTHER" id="PTHR11787">
    <property type="entry name" value="RAB GDP-DISSOCIATION INHIBITOR"/>
    <property type="match status" value="1"/>
</dbReference>
<dbReference type="Gene3D" id="3.30.519.10">
    <property type="entry name" value="Guanine Nucleotide Dissociation Inhibitor, domain 2"/>
    <property type="match status" value="1"/>
</dbReference>
<dbReference type="InterPro" id="IPR018203">
    <property type="entry name" value="GDP_dissociation_inhibitor"/>
</dbReference>
<keyword evidence="5" id="KW-1185">Reference proteome</keyword>
<feature type="non-terminal residue" evidence="4">
    <location>
        <position position="1"/>
    </location>
</feature>
<feature type="compositionally biased region" description="Low complexity" evidence="2">
    <location>
        <begin position="161"/>
        <end position="184"/>
    </location>
</feature>
<evidence type="ECO:0000313" key="4">
    <source>
        <dbReference type="EMBL" id="KIJ41490.1"/>
    </source>
</evidence>